<evidence type="ECO:0000259" key="2">
    <source>
        <dbReference type="Pfam" id="PF17163"/>
    </source>
</evidence>
<proteinExistence type="predicted"/>
<protein>
    <recommendedName>
        <fullName evidence="5">DUF5125 domain-containing protein</fullName>
    </recommendedName>
</protein>
<sequence>MKIFIYISLLSVALFLSCSDDDSDKKTGNPTMNIQTEFSNAMFGDSLPFKVNVSDDVPLSTLKVKLYYGEKIVSDVVIRTKTEGEYSGKIFVPFLKEIPDGIAKLEFVLQNINFTTTDKTYELSLIRPQYPYLTFVTKDKEYRMERIGENRYALTTNLPQKIKGFIKSPTVTSIGNSINFGWEDNGISQGSTNDITFSNLTSGEYTILFNTFDYTAAPFIVAYAINGTEMEKIDDDNFKIDLQLIKGQEVKVDGIDGFDEWWVDQDFFSKNDDKLIFNAIDGKYRVSADFSLKYLKVEVMDGENLASLKADGTGTIWLIGDSQGKPSLKNTGWDPQKGVCMVPMGNGIFQITFVAGETIIADRVNFVFFHTKDWAPSFGPETLTVNSEVFIIGQGQSVNGVDKGNIALAPGKTLTKGKAYKFVIDVSQGIDKATLMVTEK</sequence>
<evidence type="ECO:0000259" key="1">
    <source>
        <dbReference type="Pfam" id="PF16408"/>
    </source>
</evidence>
<dbReference type="EMBL" id="FLUL01000001">
    <property type="protein sequence ID" value="SBV92485.1"/>
    <property type="molecule type" value="Genomic_DNA"/>
</dbReference>
<dbReference type="PROSITE" id="PS51257">
    <property type="entry name" value="PROKAR_LIPOPROTEIN"/>
    <property type="match status" value="1"/>
</dbReference>
<dbReference type="Pfam" id="PF16408">
    <property type="entry name" value="DUF5016"/>
    <property type="match status" value="1"/>
</dbReference>
<feature type="domain" description="DUF5016" evidence="1">
    <location>
        <begin position="1"/>
        <end position="118"/>
    </location>
</feature>
<evidence type="ECO:0000313" key="4">
    <source>
        <dbReference type="EMBL" id="SBV92485.1"/>
    </source>
</evidence>
<feature type="domain" description="DUF5121" evidence="3">
    <location>
        <begin position="311"/>
        <end position="426"/>
    </location>
</feature>
<dbReference type="InterPro" id="IPR032184">
    <property type="entry name" value="DUF5016"/>
</dbReference>
<dbReference type="InterPro" id="IPR033430">
    <property type="entry name" value="DUF5121"/>
</dbReference>
<dbReference type="RefSeq" id="WP_296946577.1">
    <property type="nucleotide sequence ID" value="NZ_LT599021.1"/>
</dbReference>
<reference evidence="4" key="1">
    <citation type="submission" date="2016-04" db="EMBL/GenBank/DDBJ databases">
        <authorList>
            <person name="Evans L.H."/>
            <person name="Alamgir A."/>
            <person name="Owens N."/>
            <person name="Weber N.D."/>
            <person name="Virtaneva K."/>
            <person name="Barbian K."/>
            <person name="Babar A."/>
            <person name="Rosenke K."/>
        </authorList>
    </citation>
    <scope>NUCLEOTIDE SEQUENCE</scope>
    <source>
        <strain evidence="4">86-2</strain>
    </source>
</reference>
<dbReference type="Pfam" id="PF17163">
    <property type="entry name" value="DUF5125"/>
    <property type="match status" value="1"/>
</dbReference>
<evidence type="ECO:0008006" key="5">
    <source>
        <dbReference type="Google" id="ProtNLM"/>
    </source>
</evidence>
<dbReference type="AlphaFoldDB" id="A0A212IZX2"/>
<evidence type="ECO:0000259" key="3">
    <source>
        <dbReference type="Pfam" id="PF17165"/>
    </source>
</evidence>
<accession>A0A212IZX2</accession>
<organism evidence="4">
    <name type="scientific">uncultured Dysgonomonas sp</name>
    <dbReference type="NCBI Taxonomy" id="206096"/>
    <lineage>
        <taxon>Bacteria</taxon>
        <taxon>Pseudomonadati</taxon>
        <taxon>Bacteroidota</taxon>
        <taxon>Bacteroidia</taxon>
        <taxon>Bacteroidales</taxon>
        <taxon>Dysgonomonadaceae</taxon>
        <taxon>Dysgonomonas</taxon>
        <taxon>environmental samples</taxon>
    </lineage>
</organism>
<gene>
    <name evidence="4" type="ORF">KL86DYS2_10370</name>
</gene>
<dbReference type="Pfam" id="PF17165">
    <property type="entry name" value="DUF5121"/>
    <property type="match status" value="1"/>
</dbReference>
<feature type="domain" description="DUF5125" evidence="2">
    <location>
        <begin position="122"/>
        <end position="303"/>
    </location>
</feature>
<name>A0A212IZX2_9BACT</name>
<dbReference type="InterPro" id="IPR033429">
    <property type="entry name" value="DUF5125"/>
</dbReference>